<dbReference type="AlphaFoldDB" id="A0A233RAE7"/>
<evidence type="ECO:0000313" key="1">
    <source>
        <dbReference type="EMBL" id="OXY80357.1"/>
    </source>
</evidence>
<proteinExistence type="predicted"/>
<dbReference type="Pfam" id="PF04077">
    <property type="entry name" value="DsrH"/>
    <property type="match status" value="1"/>
</dbReference>
<dbReference type="Proteomes" id="UP000242757">
    <property type="component" value="Unassembled WGS sequence"/>
</dbReference>
<dbReference type="GO" id="GO:0005737">
    <property type="term" value="C:cytoplasm"/>
    <property type="evidence" value="ECO:0007669"/>
    <property type="project" value="InterPro"/>
</dbReference>
<comment type="caution">
    <text evidence="1">The sequence shown here is derived from an EMBL/GenBank/DDBJ whole genome shotgun (WGS) entry which is preliminary data.</text>
</comment>
<accession>A0A233RAE7</accession>
<keyword evidence="2" id="KW-1185">Reference proteome</keyword>
<evidence type="ECO:0000313" key="2">
    <source>
        <dbReference type="Proteomes" id="UP000242757"/>
    </source>
</evidence>
<dbReference type="Gene3D" id="3.40.1260.10">
    <property type="entry name" value="DsrEFH-like"/>
    <property type="match status" value="1"/>
</dbReference>
<dbReference type="NCBIfam" id="TIGR03011">
    <property type="entry name" value="sulf_tusB_dsrH"/>
    <property type="match status" value="1"/>
</dbReference>
<dbReference type="RefSeq" id="WP_094202187.1">
    <property type="nucleotide sequence ID" value="NZ_NBIM01000013.1"/>
</dbReference>
<gene>
    <name evidence="1" type="primary">dsrH</name>
    <name evidence="1" type="ORF">B6S08_17975</name>
</gene>
<dbReference type="InterPro" id="IPR027396">
    <property type="entry name" value="DsrEFH-like"/>
</dbReference>
<reference evidence="1 2" key="1">
    <citation type="submission" date="2017-08" db="EMBL/GenBank/DDBJ databases">
        <title>A Genome Sequence of Oceanimonas doudoroffii ATCC 27123T.</title>
        <authorList>
            <person name="Brennan M.A."/>
            <person name="Maclea K.S."/>
            <person name="Mcclelland W.D."/>
            <person name="Trachtenberg A.M."/>
        </authorList>
    </citation>
    <scope>NUCLEOTIDE SEQUENCE [LARGE SCALE GENOMIC DNA]</scope>
    <source>
        <strain evidence="1 2">ATCC 27123</strain>
    </source>
</reference>
<dbReference type="OrthoDB" id="9795117at2"/>
<organism evidence="1 2">
    <name type="scientific">Oceanimonas doudoroffii</name>
    <dbReference type="NCBI Taxonomy" id="84158"/>
    <lineage>
        <taxon>Bacteria</taxon>
        <taxon>Pseudomonadati</taxon>
        <taxon>Pseudomonadota</taxon>
        <taxon>Gammaproteobacteria</taxon>
        <taxon>Aeromonadales</taxon>
        <taxon>Aeromonadaceae</taxon>
        <taxon>Oceanimonas</taxon>
    </lineage>
</organism>
<dbReference type="EMBL" id="NBIM01000013">
    <property type="protein sequence ID" value="OXY80357.1"/>
    <property type="molecule type" value="Genomic_DNA"/>
</dbReference>
<dbReference type="GO" id="GO:0016740">
    <property type="term" value="F:transferase activity"/>
    <property type="evidence" value="ECO:0007669"/>
    <property type="project" value="UniProtKB-KW"/>
</dbReference>
<name>A0A233RAE7_9GAMM</name>
<sequence>MLHTVKDSPLSHRSLDRVLLRLRPEDHLVLWQDAVIAATLPAWQARLQPLADAGHLHVMLEDLEARGLETLVGKPLTMTGLVDLVVEQGSPTAW</sequence>
<keyword evidence="1" id="KW-0808">Transferase</keyword>
<dbReference type="GO" id="GO:0002143">
    <property type="term" value="P:tRNA wobble position uridine thiolation"/>
    <property type="evidence" value="ECO:0007669"/>
    <property type="project" value="InterPro"/>
</dbReference>
<dbReference type="InterPro" id="IPR007215">
    <property type="entry name" value="Sulphur_relay_TusB/DsrH"/>
</dbReference>
<dbReference type="SUPFAM" id="SSF75169">
    <property type="entry name" value="DsrEFH-like"/>
    <property type="match status" value="1"/>
</dbReference>
<protein>
    <submittedName>
        <fullName evidence="1">Sulfurtransferase complex subunit TusB</fullName>
    </submittedName>
</protein>